<name>A0A026X3G5_OOCBI</name>
<evidence type="ECO:0000313" key="2">
    <source>
        <dbReference type="Proteomes" id="UP000053097"/>
    </source>
</evidence>
<protein>
    <submittedName>
        <fullName evidence="1">Uncharacterized protein</fullName>
    </submittedName>
</protein>
<evidence type="ECO:0000313" key="1">
    <source>
        <dbReference type="EMBL" id="EZA62812.1"/>
    </source>
</evidence>
<dbReference type="Proteomes" id="UP000053097">
    <property type="component" value="Unassembled WGS sequence"/>
</dbReference>
<dbReference type="OrthoDB" id="7701213at2759"/>
<dbReference type="AlphaFoldDB" id="A0A026X3G5"/>
<accession>A0A026X3G5</accession>
<dbReference type="EMBL" id="KK107019">
    <property type="protein sequence ID" value="EZA62812.1"/>
    <property type="molecule type" value="Genomic_DNA"/>
</dbReference>
<reference evidence="1 2" key="1">
    <citation type="journal article" date="2014" name="Curr. Biol.">
        <title>The genome of the clonal raider ant Cerapachys biroi.</title>
        <authorList>
            <person name="Oxley P.R."/>
            <person name="Ji L."/>
            <person name="Fetter-Pruneda I."/>
            <person name="McKenzie S.K."/>
            <person name="Li C."/>
            <person name="Hu H."/>
            <person name="Zhang G."/>
            <person name="Kronauer D.J."/>
        </authorList>
    </citation>
    <scope>NUCLEOTIDE SEQUENCE [LARGE SCALE GENOMIC DNA]</scope>
</reference>
<sequence length="98" mass="11690">MAVFVRYIQNNNYKEEVLTLLPLHDRTTGQILFECFQEFMNEIIIDKYNFVTCHKCDCYALLKNGNIVQIFNIVLNNSQDICCTDLICKQFAKYENYW</sequence>
<organism evidence="1 2">
    <name type="scientific">Ooceraea biroi</name>
    <name type="common">Clonal raider ant</name>
    <name type="synonym">Cerapachys biroi</name>
    <dbReference type="NCBI Taxonomy" id="2015173"/>
    <lineage>
        <taxon>Eukaryota</taxon>
        <taxon>Metazoa</taxon>
        <taxon>Ecdysozoa</taxon>
        <taxon>Arthropoda</taxon>
        <taxon>Hexapoda</taxon>
        <taxon>Insecta</taxon>
        <taxon>Pterygota</taxon>
        <taxon>Neoptera</taxon>
        <taxon>Endopterygota</taxon>
        <taxon>Hymenoptera</taxon>
        <taxon>Apocrita</taxon>
        <taxon>Aculeata</taxon>
        <taxon>Formicoidea</taxon>
        <taxon>Formicidae</taxon>
        <taxon>Dorylinae</taxon>
        <taxon>Ooceraea</taxon>
    </lineage>
</organism>
<proteinExistence type="predicted"/>
<keyword evidence="2" id="KW-1185">Reference proteome</keyword>
<gene>
    <name evidence="1" type="ORF">X777_07629</name>
</gene>